<dbReference type="GO" id="GO:0009651">
    <property type="term" value="P:response to salt stress"/>
    <property type="evidence" value="ECO:0007669"/>
    <property type="project" value="TreeGrafter"/>
</dbReference>
<comment type="caution">
    <text evidence="8">The sequence shown here is derived from an EMBL/GenBank/DDBJ whole genome shotgun (WGS) entry which is preliminary data.</text>
</comment>
<dbReference type="OrthoDB" id="37886at2759"/>
<dbReference type="Proteomes" id="UP001151287">
    <property type="component" value="Unassembled WGS sequence"/>
</dbReference>
<dbReference type="GO" id="GO:0001786">
    <property type="term" value="F:phosphatidylserine binding"/>
    <property type="evidence" value="ECO:0007669"/>
    <property type="project" value="TreeGrafter"/>
</dbReference>
<dbReference type="PROSITE" id="PS00223">
    <property type="entry name" value="ANNEXIN_1"/>
    <property type="match status" value="1"/>
</dbReference>
<dbReference type="PRINTS" id="PR00196">
    <property type="entry name" value="ANNEXIN"/>
</dbReference>
<dbReference type="PROSITE" id="PS51897">
    <property type="entry name" value="ANNEXIN_2"/>
    <property type="match status" value="3"/>
</dbReference>
<dbReference type="FunFam" id="1.10.220.10:FF:000001">
    <property type="entry name" value="Annexin"/>
    <property type="match status" value="1"/>
</dbReference>
<evidence type="ECO:0000256" key="7">
    <source>
        <dbReference type="SAM" id="MobiDB-lite"/>
    </source>
</evidence>
<proteinExistence type="inferred from homology"/>
<evidence type="ECO:0000256" key="6">
    <source>
        <dbReference type="RuleBase" id="RU003540"/>
    </source>
</evidence>
<keyword evidence="5 6" id="KW-0111">Calcium/phospholipid-binding</keyword>
<dbReference type="PANTHER" id="PTHR10502:SF102">
    <property type="entry name" value="ANNEXIN B11"/>
    <property type="match status" value="1"/>
</dbReference>
<evidence type="ECO:0000256" key="2">
    <source>
        <dbReference type="ARBA" id="ARBA00022737"/>
    </source>
</evidence>
<dbReference type="GO" id="GO:0009408">
    <property type="term" value="P:response to heat"/>
    <property type="evidence" value="ECO:0007669"/>
    <property type="project" value="TreeGrafter"/>
</dbReference>
<dbReference type="InterPro" id="IPR037104">
    <property type="entry name" value="Annexin_sf"/>
</dbReference>
<dbReference type="GO" id="GO:0005737">
    <property type="term" value="C:cytoplasm"/>
    <property type="evidence" value="ECO:0007669"/>
    <property type="project" value="TreeGrafter"/>
</dbReference>
<dbReference type="GO" id="GO:0009414">
    <property type="term" value="P:response to water deprivation"/>
    <property type="evidence" value="ECO:0007669"/>
    <property type="project" value="TreeGrafter"/>
</dbReference>
<evidence type="ECO:0000313" key="9">
    <source>
        <dbReference type="Proteomes" id="UP001151287"/>
    </source>
</evidence>
<feature type="region of interest" description="Disordered" evidence="7">
    <location>
        <begin position="96"/>
        <end position="136"/>
    </location>
</feature>
<dbReference type="InterPro" id="IPR018502">
    <property type="entry name" value="Annexin_repeat"/>
</dbReference>
<evidence type="ECO:0000256" key="1">
    <source>
        <dbReference type="ARBA" id="ARBA00007831"/>
    </source>
</evidence>
<evidence type="ECO:0000313" key="8">
    <source>
        <dbReference type="EMBL" id="KAJ1691595.1"/>
    </source>
</evidence>
<sequence>MASITVPSEPPPPRQDAKDLRRAFEDRDKPAIIKILAHRDGSQRALIQQEYRAMYCVDLSTQIESDLWGHLKEGLLLWLPDPTTRDVNLLRDALTPETTTIIMDQPKEPTTDEQPDPTTDEPPDPKSDQPENLTRTRIDETTVIEIICSRDSSEMQAIRQAYDSEEGTTPLDETISQWFAGDCQMLLLSCIGDKLEYDEPEVDPELVEIDVEELYKAGEKRLGTDEDVFIRIFTQRSWPHLAAVYDSYKKTYDKSLDKVVDSETTGNFRFALETILNCAVNRPKYYAKGLRQAMKGLGTSDTTLIFIVVTRAEIDMEHIKAEYKKKYHKKLEKAIHSDTSGNYRLFLEALVGHTD</sequence>
<dbReference type="Gene3D" id="1.10.220.10">
    <property type="entry name" value="Annexin"/>
    <property type="match status" value="4"/>
</dbReference>
<reference evidence="8" key="1">
    <citation type="journal article" date="2022" name="Cell">
        <title>Repeat-based holocentromeres influence genome architecture and karyotype evolution.</title>
        <authorList>
            <person name="Hofstatter P.G."/>
            <person name="Thangavel G."/>
            <person name="Lux T."/>
            <person name="Neumann P."/>
            <person name="Vondrak T."/>
            <person name="Novak P."/>
            <person name="Zhang M."/>
            <person name="Costa L."/>
            <person name="Castellani M."/>
            <person name="Scott A."/>
            <person name="Toegelov H."/>
            <person name="Fuchs J."/>
            <person name="Mata-Sucre Y."/>
            <person name="Dias Y."/>
            <person name="Vanzela A.L.L."/>
            <person name="Huettel B."/>
            <person name="Almeida C.C.S."/>
            <person name="Simkova H."/>
            <person name="Souza G."/>
            <person name="Pedrosa-Harand A."/>
            <person name="Macas J."/>
            <person name="Mayer K.F.X."/>
            <person name="Houben A."/>
            <person name="Marques A."/>
        </authorList>
    </citation>
    <scope>NUCLEOTIDE SEQUENCE</scope>
    <source>
        <strain evidence="8">RhyBre1mFocal</strain>
    </source>
</reference>
<protein>
    <recommendedName>
        <fullName evidence="6">Annexin</fullName>
    </recommendedName>
</protein>
<comment type="similarity">
    <text evidence="1 6">Belongs to the annexin family.</text>
</comment>
<keyword evidence="3 6" id="KW-0106">Calcium</keyword>
<evidence type="ECO:0000256" key="4">
    <source>
        <dbReference type="ARBA" id="ARBA00023216"/>
    </source>
</evidence>
<dbReference type="SMART" id="SM00335">
    <property type="entry name" value="ANX"/>
    <property type="match status" value="4"/>
</dbReference>
<dbReference type="GO" id="GO:0005509">
    <property type="term" value="F:calcium ion binding"/>
    <property type="evidence" value="ECO:0007669"/>
    <property type="project" value="InterPro"/>
</dbReference>
<dbReference type="GO" id="GO:0009409">
    <property type="term" value="P:response to cold"/>
    <property type="evidence" value="ECO:0007669"/>
    <property type="project" value="TreeGrafter"/>
</dbReference>
<dbReference type="SUPFAM" id="SSF47874">
    <property type="entry name" value="Annexin"/>
    <property type="match status" value="1"/>
</dbReference>
<dbReference type="Pfam" id="PF00191">
    <property type="entry name" value="Annexin"/>
    <property type="match status" value="4"/>
</dbReference>
<accession>A0A9Q0CD94</accession>
<evidence type="ECO:0000256" key="3">
    <source>
        <dbReference type="ARBA" id="ARBA00022837"/>
    </source>
</evidence>
<keyword evidence="9" id="KW-1185">Reference proteome</keyword>
<comment type="domain">
    <text evidence="6">A pair of annexin repeats may form one binding site for calcium and phospholipid.</text>
</comment>
<dbReference type="GO" id="GO:0005544">
    <property type="term" value="F:calcium-dependent phospholipid binding"/>
    <property type="evidence" value="ECO:0007669"/>
    <property type="project" value="UniProtKB-KW"/>
</dbReference>
<dbReference type="InterPro" id="IPR018252">
    <property type="entry name" value="Annexin_repeat_CS"/>
</dbReference>
<keyword evidence="4 6" id="KW-0041">Annexin</keyword>
<gene>
    <name evidence="8" type="ORF">LUZ63_015750</name>
</gene>
<name>A0A9Q0CD94_9POAL</name>
<dbReference type="PANTHER" id="PTHR10502">
    <property type="entry name" value="ANNEXIN"/>
    <property type="match status" value="1"/>
</dbReference>
<dbReference type="EMBL" id="JAMQYH010000004">
    <property type="protein sequence ID" value="KAJ1691595.1"/>
    <property type="molecule type" value="Genomic_DNA"/>
</dbReference>
<evidence type="ECO:0000256" key="5">
    <source>
        <dbReference type="ARBA" id="ARBA00023302"/>
    </source>
</evidence>
<dbReference type="AlphaFoldDB" id="A0A9Q0CD94"/>
<dbReference type="GO" id="GO:0005886">
    <property type="term" value="C:plasma membrane"/>
    <property type="evidence" value="ECO:0007669"/>
    <property type="project" value="TreeGrafter"/>
</dbReference>
<feature type="compositionally biased region" description="Basic and acidic residues" evidence="7">
    <location>
        <begin position="123"/>
        <end position="136"/>
    </location>
</feature>
<feature type="compositionally biased region" description="Acidic residues" evidence="7">
    <location>
        <begin position="111"/>
        <end position="122"/>
    </location>
</feature>
<keyword evidence="2 6" id="KW-0677">Repeat</keyword>
<organism evidence="8 9">
    <name type="scientific">Rhynchospora breviuscula</name>
    <dbReference type="NCBI Taxonomy" id="2022672"/>
    <lineage>
        <taxon>Eukaryota</taxon>
        <taxon>Viridiplantae</taxon>
        <taxon>Streptophyta</taxon>
        <taxon>Embryophyta</taxon>
        <taxon>Tracheophyta</taxon>
        <taxon>Spermatophyta</taxon>
        <taxon>Magnoliopsida</taxon>
        <taxon>Liliopsida</taxon>
        <taxon>Poales</taxon>
        <taxon>Cyperaceae</taxon>
        <taxon>Cyperoideae</taxon>
        <taxon>Rhynchosporeae</taxon>
        <taxon>Rhynchospora</taxon>
    </lineage>
</organism>
<dbReference type="InterPro" id="IPR001464">
    <property type="entry name" value="Annexin"/>
</dbReference>
<dbReference type="FunFam" id="1.10.220.10:FF:000002">
    <property type="entry name" value="Annexin"/>
    <property type="match status" value="1"/>
</dbReference>